<comment type="similarity">
    <text evidence="2">Belongs to the outer membrane factor (OMF) (TC 1.B.17) family.</text>
</comment>
<evidence type="ECO:0000313" key="10">
    <source>
        <dbReference type="EMBL" id="EEQ95657.1"/>
    </source>
</evidence>
<dbReference type="SUPFAM" id="SSF56954">
    <property type="entry name" value="Outer membrane efflux proteins (OEP)"/>
    <property type="match status" value="1"/>
</dbReference>
<sequence length="466" mass="49639">MDSFVLIMRYPVFKTCKGLVAAAALLSGTILTGQAAFSETLTGALVKAYKNNANLNYSRAGVRVTDEGVAIAKSGYRPQITGSYNVGRGKTPSSRGYRTTGTFGIELNQMLFDGFQTKNNVAAAETQVFAQRENLRNEEQNRLYEAVTAYMDVYRARQIAALRERNLAALNEQVRAARARLDVGEGTRTDVAQADASRSNAVAALNSARADVKSAEATYVQVIGVQPDKLAAAAAAKNLPASPDQAFSIAIAGHPGILATQYAVNAAGYNVKAREGALLPSVGLTASASRLDTYAGEGGSQTDGNSASIGVGVSIPIYTGGRTSAQVRQSKEQLGQARIEVDVVRDQVRQAIGVAWSQLEAARASVKANRDGISAAQLALDGVIEERKVGQRTTLDVLNAQNDLITAQIALVESERNVIVASYALLNATGRMTATQMGLQVAEYKPEEHYNAVKDKWFGLRTPDSR</sequence>
<accession>C4WHK5</accession>
<organism evidence="10 11">
    <name type="scientific">Brucella intermedia LMG 3301</name>
    <dbReference type="NCBI Taxonomy" id="641118"/>
    <lineage>
        <taxon>Bacteria</taxon>
        <taxon>Pseudomonadati</taxon>
        <taxon>Pseudomonadota</taxon>
        <taxon>Alphaproteobacteria</taxon>
        <taxon>Hyphomicrobiales</taxon>
        <taxon>Brucellaceae</taxon>
        <taxon>Brucella/Ochrobactrum group</taxon>
        <taxon>Brucella</taxon>
    </lineage>
</organism>
<feature type="signal peptide" evidence="9">
    <location>
        <begin position="1"/>
        <end position="35"/>
    </location>
</feature>
<proteinExistence type="inferred from homology"/>
<dbReference type="AlphaFoldDB" id="C4WHK5"/>
<dbReference type="InterPro" id="IPR010130">
    <property type="entry name" value="T1SS_OMP_TolC"/>
</dbReference>
<dbReference type="HOGENOM" id="CLU_012817_0_1_5"/>
<dbReference type="GO" id="GO:0015562">
    <property type="term" value="F:efflux transmembrane transporter activity"/>
    <property type="evidence" value="ECO:0007669"/>
    <property type="project" value="InterPro"/>
</dbReference>
<evidence type="ECO:0000313" key="11">
    <source>
        <dbReference type="Proteomes" id="UP000004386"/>
    </source>
</evidence>
<dbReference type="PANTHER" id="PTHR30026">
    <property type="entry name" value="OUTER MEMBRANE PROTEIN TOLC"/>
    <property type="match status" value="1"/>
</dbReference>
<evidence type="ECO:0000256" key="5">
    <source>
        <dbReference type="ARBA" id="ARBA00022692"/>
    </source>
</evidence>
<keyword evidence="3" id="KW-0813">Transport</keyword>
<dbReference type="InterPro" id="IPR051906">
    <property type="entry name" value="TolC-like"/>
</dbReference>
<comment type="subcellular location">
    <subcellularLocation>
        <location evidence="1">Cell outer membrane</location>
    </subcellularLocation>
</comment>
<reference evidence="10 11" key="1">
    <citation type="submission" date="2009-05" db="EMBL/GenBank/DDBJ databases">
        <authorList>
            <person name="Setubal J.C."/>
            <person name="Boyle S."/>
            <person name="Crasta O.R."/>
            <person name="Gillespie J.J."/>
            <person name="Kenyon R.W."/>
            <person name="Lu J."/>
            <person name="Mane S."/>
            <person name="Nagrani S."/>
            <person name="Shallom J.M."/>
            <person name="Shallom S."/>
            <person name="Shukla M."/>
            <person name="Snyder E.E."/>
            <person name="Sobral B.W."/>
            <person name="Wattam A.R."/>
            <person name="Will R."/>
            <person name="Williams K."/>
            <person name="Yoo H."/>
            <person name="Munk C."/>
            <person name="Tapia R."/>
            <person name="Green L."/>
            <person name="Rogers Y."/>
            <person name="Detter J.C."/>
            <person name="Bruce D."/>
            <person name="Brettin T.S."/>
            <person name="Tsolis R."/>
        </authorList>
    </citation>
    <scope>NUCLEOTIDE SEQUENCE [LARGE SCALE GENOMIC DNA]</scope>
    <source>
        <strain evidence="10 11">LMG 3301</strain>
    </source>
</reference>
<dbReference type="EMBL" id="ACQA01000001">
    <property type="protein sequence ID" value="EEQ95657.1"/>
    <property type="molecule type" value="Genomic_DNA"/>
</dbReference>
<evidence type="ECO:0000256" key="2">
    <source>
        <dbReference type="ARBA" id="ARBA00007613"/>
    </source>
</evidence>
<dbReference type="GO" id="GO:0015288">
    <property type="term" value="F:porin activity"/>
    <property type="evidence" value="ECO:0007669"/>
    <property type="project" value="TreeGrafter"/>
</dbReference>
<dbReference type="Pfam" id="PF02321">
    <property type="entry name" value="OEP"/>
    <property type="match status" value="2"/>
</dbReference>
<dbReference type="NCBIfam" id="TIGR01844">
    <property type="entry name" value="type_I_sec_TolC"/>
    <property type="match status" value="1"/>
</dbReference>
<keyword evidence="4" id="KW-1134">Transmembrane beta strand</keyword>
<keyword evidence="8" id="KW-0175">Coiled coil</keyword>
<evidence type="ECO:0000256" key="6">
    <source>
        <dbReference type="ARBA" id="ARBA00023136"/>
    </source>
</evidence>
<protein>
    <submittedName>
        <fullName evidence="10">Type I secretion outer membrane protein, TolC family</fullName>
    </submittedName>
</protein>
<keyword evidence="7" id="KW-0998">Cell outer membrane</keyword>
<evidence type="ECO:0000256" key="3">
    <source>
        <dbReference type="ARBA" id="ARBA00022448"/>
    </source>
</evidence>
<evidence type="ECO:0000256" key="9">
    <source>
        <dbReference type="SAM" id="SignalP"/>
    </source>
</evidence>
<dbReference type="Gene3D" id="1.20.1600.10">
    <property type="entry name" value="Outer membrane efflux proteins (OEP)"/>
    <property type="match status" value="1"/>
</dbReference>
<dbReference type="GO" id="GO:1990281">
    <property type="term" value="C:efflux pump complex"/>
    <property type="evidence" value="ECO:0007669"/>
    <property type="project" value="TreeGrafter"/>
</dbReference>
<evidence type="ECO:0000256" key="1">
    <source>
        <dbReference type="ARBA" id="ARBA00004442"/>
    </source>
</evidence>
<dbReference type="GO" id="GO:0009279">
    <property type="term" value="C:cell outer membrane"/>
    <property type="evidence" value="ECO:0007669"/>
    <property type="project" value="UniProtKB-SubCell"/>
</dbReference>
<keyword evidence="6" id="KW-0472">Membrane</keyword>
<evidence type="ECO:0000256" key="7">
    <source>
        <dbReference type="ARBA" id="ARBA00023237"/>
    </source>
</evidence>
<evidence type="ECO:0000256" key="4">
    <source>
        <dbReference type="ARBA" id="ARBA00022452"/>
    </source>
</evidence>
<comment type="caution">
    <text evidence="10">The sequence shown here is derived from an EMBL/GenBank/DDBJ whole genome shotgun (WGS) entry which is preliminary data.</text>
</comment>
<evidence type="ECO:0000256" key="8">
    <source>
        <dbReference type="SAM" id="Coils"/>
    </source>
</evidence>
<keyword evidence="9" id="KW-0732">Signal</keyword>
<dbReference type="Proteomes" id="UP000004386">
    <property type="component" value="Unassembled WGS sequence"/>
</dbReference>
<name>C4WHK5_9HYPH</name>
<feature type="coiled-coil region" evidence="8">
    <location>
        <begin position="121"/>
        <end position="180"/>
    </location>
</feature>
<dbReference type="InterPro" id="IPR003423">
    <property type="entry name" value="OMP_efflux"/>
</dbReference>
<gene>
    <name evidence="10" type="ORF">OINT_1001045</name>
</gene>
<dbReference type="PANTHER" id="PTHR30026:SF22">
    <property type="entry name" value="OUTER MEMBRANE EFFLUX PROTEIN"/>
    <property type="match status" value="1"/>
</dbReference>
<keyword evidence="5" id="KW-0812">Transmembrane</keyword>
<feature type="chain" id="PRO_5002943695" evidence="9">
    <location>
        <begin position="36"/>
        <end position="466"/>
    </location>
</feature>